<evidence type="ECO:0000256" key="8">
    <source>
        <dbReference type="ARBA" id="ARBA00023040"/>
    </source>
</evidence>
<sequence length="904" mass="102198">MSPHASLTVLVCVYLLVLCHHGSFAGDHHSEYRSGLAKVIPGPKRIVALNKKTQDGAVDADRAGITHREQGRYDLLKKNTRIWAKGHPVLLSNQQRVDYSSKNDVSSQSGSYFGLDVDGRTPVSPQDVQSSHRARRTSTKDGSVGPSGPKRGPSQTQQALLLFLNLVKNNGLHGSASKLCQEGSVAAMAASDIGLNLTSDFYSSFSSNSTAAVYTANLLSSIYSRLRSNSSVFYNANYLFASVRNNVENYPSVSGSCVAFDGYKFSDNTQLYSPCVQVDDTGALVEHDLGKIYDYTAPSSAHYTEWFTRFKSPLVQPPEIRWGSLIPRLNATTNGSPTNTSYAFVGENDGSWGPPYLDCNRTDRWLVTYSVPFFDHNLSFMGVATVDVDVRSIDINQCDDGDGVYAGTHRCSNTTKCVHIPGMGFQSGTYMCVCRDSFYFPDKSQSRDHFQGTDVEREYHLMQMGQPNMYEEGFACLPCREGCETCMDDSPCFLENDILLRILILSVQGICIFLTGVLAAVVFKYKNLKVINCDSPWMLVVVLLGAFLLYSELAAMFFHPSILVCFMQRWLRGWGFAIAYGMLVLKIYRKLAIFQTRSATRVLVRDRDVLKWLFLIVIVLTGYLAAWTTFSVQSVKNCNVDIVTIGLTDSGMKFSICMMEWWDYVVEIIEILFLLFGIYLCYSVRAAPSEFHETRYISIAIYNETIFCTFLYITRHIIWGKVAPDWIYLMYFLRSQLTTTVMLALIFIPKIKVIHKLLHDESFRERVNSRVVYDGKWHNSFHRPNSSSSNINNDHNFSPEDVREELKRLYTQLEVYKTKSLRIDNPHLPSKKKSNVSKWRAPRRFSRGYSLRTHSGHSESERSSEIARSNESLGKAVELHDYRANHVDPSDQSHCSSQKWLCQQ</sequence>
<dbReference type="GO" id="GO:0043005">
    <property type="term" value="C:neuron projection"/>
    <property type="evidence" value="ECO:0007669"/>
    <property type="project" value="UniProtKB-SubCell"/>
</dbReference>
<dbReference type="OMA" id="PHANETR"/>
<reference evidence="22" key="1">
    <citation type="submission" date="2025-08" db="UniProtKB">
        <authorList>
            <consortium name="RefSeq"/>
        </authorList>
    </citation>
    <scope>IDENTIFICATION</scope>
</reference>
<dbReference type="CDD" id="cd15293">
    <property type="entry name" value="7tmC_GPR158-like"/>
    <property type="match status" value="1"/>
</dbReference>
<evidence type="ECO:0000256" key="15">
    <source>
        <dbReference type="ARBA" id="ARBA00023273"/>
    </source>
</evidence>
<evidence type="ECO:0000256" key="13">
    <source>
        <dbReference type="ARBA" id="ARBA00023224"/>
    </source>
</evidence>
<dbReference type="Proteomes" id="UP000694845">
    <property type="component" value="Unplaced"/>
</dbReference>
<evidence type="ECO:0000256" key="2">
    <source>
        <dbReference type="ARBA" id="ARBA00007242"/>
    </source>
</evidence>
<keyword evidence="8" id="KW-0297">G-protein coupled receptor</keyword>
<feature type="region of interest" description="Disordered" evidence="17">
    <location>
        <begin position="850"/>
        <end position="869"/>
    </location>
</feature>
<evidence type="ECO:0000313" key="22">
    <source>
        <dbReference type="RefSeq" id="XP_022110806.1"/>
    </source>
</evidence>
<keyword evidence="15" id="KW-0966">Cell projection</keyword>
<evidence type="ECO:0000256" key="18">
    <source>
        <dbReference type="SAM" id="Phobius"/>
    </source>
</evidence>
<feature type="transmembrane region" description="Helical" evidence="18">
    <location>
        <begin position="537"/>
        <end position="558"/>
    </location>
</feature>
<keyword evidence="6 18" id="KW-1133">Transmembrane helix</keyword>
<keyword evidence="10" id="KW-1015">Disulfide bond</keyword>
<keyword evidence="5 19" id="KW-0732">Signal</keyword>
<dbReference type="RefSeq" id="XP_022110806.1">
    <property type="nucleotide sequence ID" value="XM_022255114.1"/>
</dbReference>
<evidence type="ECO:0000256" key="4">
    <source>
        <dbReference type="ARBA" id="ARBA00022692"/>
    </source>
</evidence>
<evidence type="ECO:0000256" key="16">
    <source>
        <dbReference type="ARBA" id="ARBA00034104"/>
    </source>
</evidence>
<evidence type="ECO:0000256" key="14">
    <source>
        <dbReference type="ARBA" id="ARBA00023257"/>
    </source>
</evidence>
<feature type="transmembrane region" description="Helical" evidence="18">
    <location>
        <begin position="726"/>
        <end position="748"/>
    </location>
</feature>
<dbReference type="InterPro" id="IPR017978">
    <property type="entry name" value="GPCR_3_C"/>
</dbReference>
<feature type="compositionally biased region" description="Basic and acidic residues" evidence="17">
    <location>
        <begin position="856"/>
        <end position="865"/>
    </location>
</feature>
<evidence type="ECO:0000256" key="1">
    <source>
        <dbReference type="ARBA" id="ARBA00004487"/>
    </source>
</evidence>
<dbReference type="InterPro" id="IPR054714">
    <property type="entry name" value="GPR158_179_extracellular"/>
</dbReference>
<feature type="transmembrane region" description="Helical" evidence="18">
    <location>
        <begin position="609"/>
        <end position="627"/>
    </location>
</feature>
<dbReference type="PANTHER" id="PTHR32546">
    <property type="entry name" value="G-PROTEIN COUPLED RECEPTOR 158-RELATED"/>
    <property type="match status" value="1"/>
</dbReference>
<feature type="domain" description="G-protein coupled receptors family 3 profile" evidence="20">
    <location>
        <begin position="500"/>
        <end position="754"/>
    </location>
</feature>
<feature type="region of interest" description="Disordered" evidence="17">
    <location>
        <begin position="111"/>
        <end position="154"/>
    </location>
</feature>
<feature type="transmembrane region" description="Helical" evidence="18">
    <location>
        <begin position="570"/>
        <end position="588"/>
    </location>
</feature>
<evidence type="ECO:0000256" key="7">
    <source>
        <dbReference type="ARBA" id="ARBA00023018"/>
    </source>
</evidence>
<dbReference type="Gene3D" id="3.30.450.20">
    <property type="entry name" value="PAS domain"/>
    <property type="match status" value="1"/>
</dbReference>
<evidence type="ECO:0000256" key="11">
    <source>
        <dbReference type="ARBA" id="ARBA00023170"/>
    </source>
</evidence>
<comment type="subcellular location">
    <subcellularLocation>
        <location evidence="1">Cell projection</location>
        <location evidence="1">Neuron projection</location>
    </subcellularLocation>
    <subcellularLocation>
        <location evidence="16">Postsynaptic cell membrane</location>
        <topology evidence="16">Multi-pass membrane protein</topology>
    </subcellularLocation>
</comment>
<dbReference type="OrthoDB" id="5823771at2759"/>
<dbReference type="GO" id="GO:0045211">
    <property type="term" value="C:postsynaptic membrane"/>
    <property type="evidence" value="ECO:0007669"/>
    <property type="project" value="UniProtKB-SubCell"/>
</dbReference>
<feature type="transmembrane region" description="Helical" evidence="18">
    <location>
        <begin position="696"/>
        <end position="714"/>
    </location>
</feature>
<dbReference type="Pfam" id="PF22572">
    <property type="entry name" value="GPR158_179_EC"/>
    <property type="match status" value="1"/>
</dbReference>
<evidence type="ECO:0000256" key="6">
    <source>
        <dbReference type="ARBA" id="ARBA00022989"/>
    </source>
</evidence>
<keyword evidence="13" id="KW-0807">Transducer</keyword>
<accession>A0A8B8A4F5</accession>
<dbReference type="AlphaFoldDB" id="A0A8B8A4F5"/>
<keyword evidence="14" id="KW-0628">Postsynaptic cell membrane</keyword>
<dbReference type="GeneID" id="110990225"/>
<evidence type="ECO:0000313" key="21">
    <source>
        <dbReference type="Proteomes" id="UP000694845"/>
    </source>
</evidence>
<evidence type="ECO:0000256" key="9">
    <source>
        <dbReference type="ARBA" id="ARBA00023136"/>
    </source>
</evidence>
<dbReference type="CDD" id="cd12913">
    <property type="entry name" value="PDC1_MCP_like"/>
    <property type="match status" value="1"/>
</dbReference>
<dbReference type="Pfam" id="PF00003">
    <property type="entry name" value="7tm_3"/>
    <property type="match status" value="1"/>
</dbReference>
<organism evidence="21 22">
    <name type="scientific">Acanthaster planci</name>
    <name type="common">Crown-of-thorns starfish</name>
    <dbReference type="NCBI Taxonomy" id="133434"/>
    <lineage>
        <taxon>Eukaryota</taxon>
        <taxon>Metazoa</taxon>
        <taxon>Echinodermata</taxon>
        <taxon>Eleutherozoa</taxon>
        <taxon>Asterozoa</taxon>
        <taxon>Asteroidea</taxon>
        <taxon>Valvatacea</taxon>
        <taxon>Valvatida</taxon>
        <taxon>Acanthasteridae</taxon>
        <taxon>Acanthaster</taxon>
    </lineage>
</organism>
<dbReference type="PANTHER" id="PTHR32546:SF26">
    <property type="entry name" value="SMOG, ISOFORM D"/>
    <property type="match status" value="1"/>
</dbReference>
<dbReference type="PROSITE" id="PS50259">
    <property type="entry name" value="G_PROTEIN_RECEP_F3_4"/>
    <property type="match status" value="1"/>
</dbReference>
<evidence type="ECO:0000256" key="10">
    <source>
        <dbReference type="ARBA" id="ARBA00023157"/>
    </source>
</evidence>
<keyword evidence="7" id="KW-0770">Synapse</keyword>
<dbReference type="InterPro" id="IPR043458">
    <property type="entry name" value="GPR158/179"/>
</dbReference>
<proteinExistence type="inferred from homology"/>
<keyword evidence="3" id="KW-1003">Cell membrane</keyword>
<dbReference type="GO" id="GO:0004930">
    <property type="term" value="F:G protein-coupled receptor activity"/>
    <property type="evidence" value="ECO:0007669"/>
    <property type="project" value="UniProtKB-KW"/>
</dbReference>
<evidence type="ECO:0000259" key="20">
    <source>
        <dbReference type="PROSITE" id="PS50259"/>
    </source>
</evidence>
<protein>
    <submittedName>
        <fullName evidence="22">Probable G-protein coupled receptor 158</fullName>
    </submittedName>
</protein>
<keyword evidence="11 22" id="KW-0675">Receptor</keyword>
<evidence type="ECO:0000256" key="12">
    <source>
        <dbReference type="ARBA" id="ARBA00023180"/>
    </source>
</evidence>
<keyword evidence="4 18" id="KW-0812">Transmembrane</keyword>
<feature type="transmembrane region" description="Helical" evidence="18">
    <location>
        <begin position="661"/>
        <end position="684"/>
    </location>
</feature>
<feature type="transmembrane region" description="Helical" evidence="18">
    <location>
        <begin position="498"/>
        <end position="525"/>
    </location>
</feature>
<evidence type="ECO:0000256" key="19">
    <source>
        <dbReference type="SAM" id="SignalP"/>
    </source>
</evidence>
<keyword evidence="12" id="KW-0325">Glycoprotein</keyword>
<keyword evidence="9 18" id="KW-0472">Membrane</keyword>
<name>A0A8B8A4F5_ACAPL</name>
<feature type="chain" id="PRO_5034145167" evidence="19">
    <location>
        <begin position="26"/>
        <end position="904"/>
    </location>
</feature>
<feature type="signal peptide" evidence="19">
    <location>
        <begin position="1"/>
        <end position="25"/>
    </location>
</feature>
<gene>
    <name evidence="22" type="primary">LOC110990225</name>
</gene>
<keyword evidence="21" id="KW-1185">Reference proteome</keyword>
<evidence type="ECO:0000256" key="5">
    <source>
        <dbReference type="ARBA" id="ARBA00022729"/>
    </source>
</evidence>
<evidence type="ECO:0000256" key="17">
    <source>
        <dbReference type="SAM" id="MobiDB-lite"/>
    </source>
</evidence>
<comment type="similarity">
    <text evidence="2">Belongs to the G-protein coupled receptor 3 family.</text>
</comment>
<evidence type="ECO:0000256" key="3">
    <source>
        <dbReference type="ARBA" id="ARBA00022475"/>
    </source>
</evidence>
<dbReference type="KEGG" id="aplc:110990225"/>